<evidence type="ECO:0000256" key="4">
    <source>
        <dbReference type="ARBA" id="ARBA00022759"/>
    </source>
</evidence>
<sequence length="95" mass="11383">MLLSRKLKDSEARHGATQTKFLFLVWDLEKLYYYLKDAVFELYTDFKSLKSLLSMKTTNRHMLRWQMAIQEYRGNMTLIYKEVKSHTNADGHLTM</sequence>
<dbReference type="AlphaFoldDB" id="A0A9Q3DL72"/>
<organism evidence="8 9">
    <name type="scientific">Austropuccinia psidii MF-1</name>
    <dbReference type="NCBI Taxonomy" id="1389203"/>
    <lineage>
        <taxon>Eukaryota</taxon>
        <taxon>Fungi</taxon>
        <taxon>Dikarya</taxon>
        <taxon>Basidiomycota</taxon>
        <taxon>Pucciniomycotina</taxon>
        <taxon>Pucciniomycetes</taxon>
        <taxon>Pucciniales</taxon>
        <taxon>Sphaerophragmiaceae</taxon>
        <taxon>Austropuccinia</taxon>
    </lineage>
</organism>
<keyword evidence="2" id="KW-0548">Nucleotidyltransferase</keyword>
<evidence type="ECO:0000256" key="3">
    <source>
        <dbReference type="ARBA" id="ARBA00022722"/>
    </source>
</evidence>
<protein>
    <recommendedName>
        <fullName evidence="7">Reverse transcriptase RNase H-like domain-containing protein</fullName>
    </recommendedName>
</protein>
<evidence type="ECO:0000313" key="9">
    <source>
        <dbReference type="Proteomes" id="UP000765509"/>
    </source>
</evidence>
<keyword evidence="9" id="KW-1185">Reference proteome</keyword>
<dbReference type="GO" id="GO:0003964">
    <property type="term" value="F:RNA-directed DNA polymerase activity"/>
    <property type="evidence" value="ECO:0007669"/>
    <property type="project" value="UniProtKB-KW"/>
</dbReference>
<name>A0A9Q3DL72_9BASI</name>
<dbReference type="Proteomes" id="UP000765509">
    <property type="component" value="Unassembled WGS sequence"/>
</dbReference>
<dbReference type="InterPro" id="IPR041373">
    <property type="entry name" value="RT_RNaseH"/>
</dbReference>
<accession>A0A9Q3DL72</accession>
<gene>
    <name evidence="8" type="ORF">O181_044929</name>
</gene>
<reference evidence="8" key="1">
    <citation type="submission" date="2021-03" db="EMBL/GenBank/DDBJ databases">
        <title>Draft genome sequence of rust myrtle Austropuccinia psidii MF-1, a brazilian biotype.</title>
        <authorList>
            <person name="Quecine M.C."/>
            <person name="Pachon D.M.R."/>
            <person name="Bonatelli M.L."/>
            <person name="Correr F.H."/>
            <person name="Franceschini L.M."/>
            <person name="Leite T.F."/>
            <person name="Margarido G.R.A."/>
            <person name="Almeida C.A."/>
            <person name="Ferrarezi J.A."/>
            <person name="Labate C.A."/>
        </authorList>
    </citation>
    <scope>NUCLEOTIDE SEQUENCE</scope>
    <source>
        <strain evidence="8">MF-1</strain>
    </source>
</reference>
<dbReference type="SUPFAM" id="SSF56672">
    <property type="entry name" value="DNA/RNA polymerases"/>
    <property type="match status" value="1"/>
</dbReference>
<keyword evidence="4" id="KW-0255">Endonuclease</keyword>
<evidence type="ECO:0000313" key="8">
    <source>
        <dbReference type="EMBL" id="MBW0505214.1"/>
    </source>
</evidence>
<feature type="domain" description="Reverse transcriptase RNase H-like" evidence="7">
    <location>
        <begin position="3"/>
        <end position="72"/>
    </location>
</feature>
<keyword evidence="5" id="KW-0378">Hydrolase</keyword>
<keyword evidence="3" id="KW-0540">Nuclease</keyword>
<keyword evidence="6" id="KW-0695">RNA-directed DNA polymerase</keyword>
<evidence type="ECO:0000256" key="6">
    <source>
        <dbReference type="ARBA" id="ARBA00022918"/>
    </source>
</evidence>
<keyword evidence="1" id="KW-0808">Transferase</keyword>
<dbReference type="OrthoDB" id="5985335at2759"/>
<evidence type="ECO:0000259" key="7">
    <source>
        <dbReference type="Pfam" id="PF17917"/>
    </source>
</evidence>
<dbReference type="EMBL" id="AVOT02018364">
    <property type="protein sequence ID" value="MBW0505214.1"/>
    <property type="molecule type" value="Genomic_DNA"/>
</dbReference>
<dbReference type="InterPro" id="IPR043502">
    <property type="entry name" value="DNA/RNA_pol_sf"/>
</dbReference>
<evidence type="ECO:0000256" key="1">
    <source>
        <dbReference type="ARBA" id="ARBA00022679"/>
    </source>
</evidence>
<dbReference type="Pfam" id="PF17917">
    <property type="entry name" value="RT_RNaseH"/>
    <property type="match status" value="1"/>
</dbReference>
<dbReference type="GO" id="GO:0004519">
    <property type="term" value="F:endonuclease activity"/>
    <property type="evidence" value="ECO:0007669"/>
    <property type="project" value="UniProtKB-KW"/>
</dbReference>
<dbReference type="GO" id="GO:0016787">
    <property type="term" value="F:hydrolase activity"/>
    <property type="evidence" value="ECO:0007669"/>
    <property type="project" value="UniProtKB-KW"/>
</dbReference>
<evidence type="ECO:0000256" key="2">
    <source>
        <dbReference type="ARBA" id="ARBA00022695"/>
    </source>
</evidence>
<proteinExistence type="predicted"/>
<evidence type="ECO:0000256" key="5">
    <source>
        <dbReference type="ARBA" id="ARBA00022801"/>
    </source>
</evidence>
<comment type="caution">
    <text evidence="8">The sequence shown here is derived from an EMBL/GenBank/DDBJ whole genome shotgun (WGS) entry which is preliminary data.</text>
</comment>